<protein>
    <submittedName>
        <fullName evidence="1">Uncharacterized protein</fullName>
    </submittedName>
</protein>
<dbReference type="HOGENOM" id="CLU_2995553_0_0_6"/>
<dbReference type="AlphaFoldDB" id="Q7MG28"/>
<reference evidence="1 2" key="1">
    <citation type="journal article" date="2003" name="Genome Res.">
        <title>Comparative genome analysis of Vibrio vulnificus, a marine pathogen.</title>
        <authorList>
            <person name="Chen C.Y."/>
            <person name="Wu K.M."/>
            <person name="Chang Y.C."/>
            <person name="Chang C.H."/>
            <person name="Tsai H.C."/>
            <person name="Liao T.L."/>
            <person name="Liu Y.M."/>
            <person name="Chen H.J."/>
            <person name="Shen A.B."/>
            <person name="Li J.C."/>
            <person name="Su T.L."/>
            <person name="Shao C.P."/>
            <person name="Lee C.T."/>
            <person name="Hor L.I."/>
            <person name="Tsai S.F."/>
        </authorList>
    </citation>
    <scope>NUCLEOTIDE SEQUENCE [LARGE SCALE GENOMIC DNA]</scope>
    <source>
        <strain evidence="1 2">YJ016</strain>
    </source>
</reference>
<dbReference type="Proteomes" id="UP000002675">
    <property type="component" value="Chromosome II"/>
</dbReference>
<accession>Q7MG28</accession>
<sequence length="57" mass="6593">MIFSLSMNERNTFKPFCALKNEKCLKNALKNKKPVIFTTSFGHSVSVSAFRNEYYPN</sequence>
<evidence type="ECO:0000313" key="1">
    <source>
        <dbReference type="EMBL" id="BAC96167.1"/>
    </source>
</evidence>
<dbReference type="KEGG" id="vvy:VVA0141"/>
<evidence type="ECO:0000313" key="2">
    <source>
        <dbReference type="Proteomes" id="UP000002675"/>
    </source>
</evidence>
<proteinExistence type="predicted"/>
<dbReference type="EMBL" id="BA000038">
    <property type="protein sequence ID" value="BAC96167.1"/>
    <property type="molecule type" value="Genomic_DNA"/>
</dbReference>
<organism evidence="1 2">
    <name type="scientific">Vibrio vulnificus (strain YJ016)</name>
    <dbReference type="NCBI Taxonomy" id="196600"/>
    <lineage>
        <taxon>Bacteria</taxon>
        <taxon>Pseudomonadati</taxon>
        <taxon>Pseudomonadota</taxon>
        <taxon>Gammaproteobacteria</taxon>
        <taxon>Vibrionales</taxon>
        <taxon>Vibrionaceae</taxon>
        <taxon>Vibrio</taxon>
    </lineage>
</organism>
<gene>
    <name evidence="1" type="ordered locus">VVA0141</name>
</gene>
<name>Q7MG28_VIBVY</name>